<dbReference type="GO" id="GO:0007165">
    <property type="term" value="P:signal transduction"/>
    <property type="evidence" value="ECO:0007669"/>
    <property type="project" value="UniProtKB-KW"/>
</dbReference>
<dbReference type="InterPro" id="IPR004089">
    <property type="entry name" value="MCPsignal_dom"/>
</dbReference>
<comment type="caution">
    <text evidence="4">The sequence shown here is derived from an EMBL/GenBank/DDBJ whole genome shotgun (WGS) entry which is preliminary data.</text>
</comment>
<evidence type="ECO:0000256" key="2">
    <source>
        <dbReference type="PROSITE-ProRule" id="PRU00284"/>
    </source>
</evidence>
<dbReference type="SUPFAM" id="SSF58104">
    <property type="entry name" value="Methyl-accepting chemotaxis protein (MCP) signaling domain"/>
    <property type="match status" value="1"/>
</dbReference>
<protein>
    <submittedName>
        <fullName evidence="4">Methyl-accepting chemotaxis protein</fullName>
    </submittedName>
</protein>
<dbReference type="EMBL" id="AMXI01000728">
    <property type="protein sequence ID" value="EKN41546.1"/>
    <property type="molecule type" value="Genomic_DNA"/>
</dbReference>
<feature type="non-terminal residue" evidence="4">
    <location>
        <position position="1"/>
    </location>
</feature>
<reference evidence="4 5" key="1">
    <citation type="submission" date="2012-10" db="EMBL/GenBank/DDBJ databases">
        <authorList>
            <person name="Strain E.A."/>
            <person name="Brown E."/>
            <person name="Allard M.W."/>
            <person name="Gonzalez-Escalona N."/>
            <person name="Timme R."/>
        </authorList>
    </citation>
    <scope>NUCLEOTIDE SEQUENCE [LARGE SCALE GENOMIC DNA]</scope>
    <source>
        <strain evidence="4 5">CFSAN001627</strain>
    </source>
</reference>
<dbReference type="Proteomes" id="UP000011944">
    <property type="component" value="Unassembled WGS sequence"/>
</dbReference>
<dbReference type="AlphaFoldDB" id="M1ZQP4"/>
<dbReference type="GO" id="GO:0016020">
    <property type="term" value="C:membrane"/>
    <property type="evidence" value="ECO:0007669"/>
    <property type="project" value="InterPro"/>
</dbReference>
<feature type="domain" description="Methyl-accepting transducer" evidence="3">
    <location>
        <begin position="1"/>
        <end position="32"/>
    </location>
</feature>
<dbReference type="PATRIC" id="fig|1232189.3.peg.2000"/>
<proteinExistence type="predicted"/>
<evidence type="ECO:0000256" key="1">
    <source>
        <dbReference type="ARBA" id="ARBA00023224"/>
    </source>
</evidence>
<reference evidence="4 5" key="2">
    <citation type="submission" date="2013-03" db="EMBL/GenBank/DDBJ databases">
        <title>Diversity in Clostridium botulinum.</title>
        <authorList>
            <person name="Timme R.E."/>
            <person name="Allard M."/>
            <person name="Luo Y."/>
            <person name="Strain E."/>
            <person name="Gonzalez-Escalona N."/>
            <person name="Brown E."/>
        </authorList>
    </citation>
    <scope>NUCLEOTIDE SEQUENCE [LARGE SCALE GENOMIC DNA]</scope>
    <source>
        <strain evidence="4 5">CFSAN001627</strain>
    </source>
</reference>
<dbReference type="PANTHER" id="PTHR32089">
    <property type="entry name" value="METHYL-ACCEPTING CHEMOTAXIS PROTEIN MCPB"/>
    <property type="match status" value="1"/>
</dbReference>
<evidence type="ECO:0000259" key="3">
    <source>
        <dbReference type="PROSITE" id="PS50111"/>
    </source>
</evidence>
<organism evidence="4 5">
    <name type="scientific">Clostridium botulinum CFSAN001627</name>
    <dbReference type="NCBI Taxonomy" id="1232189"/>
    <lineage>
        <taxon>Bacteria</taxon>
        <taxon>Bacillati</taxon>
        <taxon>Bacillota</taxon>
        <taxon>Clostridia</taxon>
        <taxon>Eubacteriales</taxon>
        <taxon>Clostridiaceae</taxon>
        <taxon>Clostridium</taxon>
    </lineage>
</organism>
<dbReference type="Gene3D" id="1.10.287.950">
    <property type="entry name" value="Methyl-accepting chemotaxis protein"/>
    <property type="match status" value="1"/>
</dbReference>
<dbReference type="PROSITE" id="PS50111">
    <property type="entry name" value="CHEMOTAXIS_TRANSDUC_2"/>
    <property type="match status" value="1"/>
</dbReference>
<dbReference type="Pfam" id="PF00015">
    <property type="entry name" value="MCPsignal"/>
    <property type="match status" value="1"/>
</dbReference>
<evidence type="ECO:0000313" key="4">
    <source>
        <dbReference type="EMBL" id="EKN41546.1"/>
    </source>
</evidence>
<dbReference type="PANTHER" id="PTHR32089:SF112">
    <property type="entry name" value="LYSOZYME-LIKE PROTEIN-RELATED"/>
    <property type="match status" value="1"/>
</dbReference>
<sequence length="51" mass="6164">KGFAVVAEEIRKLAEQTSISTKEIENIVREIQFEIDNTKIIWIYQRRLWEK</sequence>
<keyword evidence="1 2" id="KW-0807">Transducer</keyword>
<gene>
    <name evidence="4" type="ORF">CFSAN001627_12593</name>
</gene>
<evidence type="ECO:0000313" key="5">
    <source>
        <dbReference type="Proteomes" id="UP000011944"/>
    </source>
</evidence>
<accession>M1ZQP4</accession>
<name>M1ZQP4_CLOBO</name>